<protein>
    <submittedName>
        <fullName evidence="2">Helicase C-terminal domain-containing protein</fullName>
    </submittedName>
</protein>
<evidence type="ECO:0000313" key="1">
    <source>
        <dbReference type="Proteomes" id="UP000887579"/>
    </source>
</evidence>
<dbReference type="Proteomes" id="UP000887579">
    <property type="component" value="Unplaced"/>
</dbReference>
<organism evidence="1 2">
    <name type="scientific">Panagrolaimus sp. ES5</name>
    <dbReference type="NCBI Taxonomy" id="591445"/>
    <lineage>
        <taxon>Eukaryota</taxon>
        <taxon>Metazoa</taxon>
        <taxon>Ecdysozoa</taxon>
        <taxon>Nematoda</taxon>
        <taxon>Chromadorea</taxon>
        <taxon>Rhabditida</taxon>
        <taxon>Tylenchina</taxon>
        <taxon>Panagrolaimomorpha</taxon>
        <taxon>Panagrolaimoidea</taxon>
        <taxon>Panagrolaimidae</taxon>
        <taxon>Panagrolaimus</taxon>
    </lineage>
</organism>
<evidence type="ECO:0000313" key="2">
    <source>
        <dbReference type="WBParaSite" id="ES5_v2.g477.t1"/>
    </source>
</evidence>
<dbReference type="WBParaSite" id="ES5_v2.g477.t1">
    <property type="protein sequence ID" value="ES5_v2.g477.t1"/>
    <property type="gene ID" value="ES5_v2.g477"/>
</dbReference>
<accession>A0AC34GNH1</accession>
<sequence>MDNNLIQDSDELKSIHDRFWNRIKPYESEEKEEIKTKKVEAIVSNYLNTKFKSNALPKRLRKVLNIGEKPFKLPRRDKFYDVMKKEADKLVRIKLAELAQDSETLKSVEGFEDDNAAFQYTDEDTEKLKDIQKEINAELRAEFREAYPEVLHMKYWEPRNNEKIAYNSEIVENFLAEVEYCRNGARYPELDLKDTFEPAYEPTIDPISFIPGFTVQNLFVIDKIPVVDDNGAILDIEDVWEQPLDPVVVENLMKHGSSDISMYHMKGNGLEVPLGLNVIEKVAPHLIGDDQEDKYTDIKVLLSIRNDTTGETWPQIIELVQSKNGAESTVVSAPVTAPAVYTDIFELMNYIHEIPPPKPTHFFEAVHGSEDISSFKKKKKQIKLIEPAPATEFVKTLQIEDAIKKAAESKLGMVGFEYAEMLDIDSNIAEYDKIKDNLARTFPFELDAFQKQAVVAMENGHSVFVAAHTSAGKTVVAEYAIALCRKHRSRRIKNRKIYVVQTLHRPVPLVHHLYSGKDRVSQNDLFEIMGPDGEINFTSLRNYNDAREAHWPENDNENVAKYTNDISYLSQDVDRSHYITLIHFLRNRRLLPAVVFIFSRDRCNKYARLLYRIDLTTADEKAAVRQLFIKYLDAFQECDRTLPQIIQMQELCHRGFAIHHSGILPVLKELVEILFQRGYVKFLFATETFAIGVNMPAKTVIFDSLEKFDGISRRSLNCTEYIQMAGRAGRRGIDERGMVIILSKGGDAYDLSSLLPMLKGEAISLESKFRITYNMLLNIIRAEQLNIEDMLQRSYVERVSLRALSSKNEKIVELKEKLDALPSLSCPDCTEVEKEASIDQYYNSLMEYFQKRGYLLNKLITTSDAGEQIFPGRYLLICYPQKDIACMLVCVQSFINTTYIKELNVIAFEIPRGRRIREVGYDLLNDEDKFKEKQGLLFEYSIKHGLEKLTDNGQTSDQLELIRNVPFENIIAICNAKFNNLNVKEVIEHLGSVTSRYHSPTQYIINLMTEMDMLMKRIIFKTEENLLFEIGKELTTSDPELNVEICEFIQLRKRLTDNNTYLCRQCVDFDAHIRLVHERKVLEAEYTKLKFQTSFGALALTDNYINCIKVLKELNFIDKDNILTIKGRVAAQINEDTVFLTELIFENKFQHRTCSEIAAMISPLIAQHNFSRNKETERICKIKTKHPELCETINKLKKEIAEMANKIDQIEGKHNVVHARNQDLTFGLMEVVYQWAEGKPFNHIVRLTHADEGAIVRCIQRLDDVLKDIRNAGRIIGDNTLIQKMKETSVAIRRDIVFAPSLYTTDEK</sequence>
<reference evidence="2" key="1">
    <citation type="submission" date="2022-11" db="UniProtKB">
        <authorList>
            <consortium name="WormBaseParasite"/>
        </authorList>
    </citation>
    <scope>IDENTIFICATION</scope>
</reference>
<proteinExistence type="predicted"/>
<name>A0AC34GNH1_9BILA</name>